<dbReference type="CDD" id="cd07377">
    <property type="entry name" value="WHTH_GntR"/>
    <property type="match status" value="1"/>
</dbReference>
<dbReference type="RefSeq" id="WP_165026428.1">
    <property type="nucleotide sequence ID" value="NZ_JAAKZF010000008.1"/>
</dbReference>
<dbReference type="SMART" id="SM00345">
    <property type="entry name" value="HTH_GNTR"/>
    <property type="match status" value="1"/>
</dbReference>
<evidence type="ECO:0000256" key="3">
    <source>
        <dbReference type="ARBA" id="ARBA00023163"/>
    </source>
</evidence>
<proteinExistence type="predicted"/>
<evidence type="ECO:0000256" key="1">
    <source>
        <dbReference type="ARBA" id="ARBA00023015"/>
    </source>
</evidence>
<dbReference type="PANTHER" id="PTHR43537">
    <property type="entry name" value="TRANSCRIPTIONAL REGULATOR, GNTR FAMILY"/>
    <property type="match status" value="1"/>
</dbReference>
<protein>
    <submittedName>
        <fullName evidence="5">Transcriptional regulator NanR</fullName>
    </submittedName>
</protein>
<dbReference type="InterPro" id="IPR008920">
    <property type="entry name" value="TF_FadR/GntR_C"/>
</dbReference>
<sequence length="247" mass="27235">MQKLGAETAGSERIVRRKLSDQVLERLLEMIMRGEVKPGELMPSERDLMERFCVGRPAVREALQSLDTMGLIGISHGERARVSALSAETAFRQIDGVARLLLSSSPDNLAHLKQARRFFEIGMVQMAAANAKPDDIAELRDLIERQRESLGSAEAFISADIGFHRKIAALSCNPIFVAVSDAMLNWLFNYHVELLIWSGAEEKTLAEHAVIVDRLAEADAGGAADAMGSHLDRSDTQYRHPTATLKL</sequence>
<evidence type="ECO:0000256" key="2">
    <source>
        <dbReference type="ARBA" id="ARBA00023125"/>
    </source>
</evidence>
<dbReference type="GO" id="GO:0003700">
    <property type="term" value="F:DNA-binding transcription factor activity"/>
    <property type="evidence" value="ECO:0007669"/>
    <property type="project" value="InterPro"/>
</dbReference>
<dbReference type="Pfam" id="PF00392">
    <property type="entry name" value="GntR"/>
    <property type="match status" value="1"/>
</dbReference>
<dbReference type="EMBL" id="JAAKZF010000008">
    <property type="protein sequence ID" value="NGO51347.1"/>
    <property type="molecule type" value="Genomic_DNA"/>
</dbReference>
<evidence type="ECO:0000259" key="4">
    <source>
        <dbReference type="PROSITE" id="PS50949"/>
    </source>
</evidence>
<dbReference type="PROSITE" id="PS50949">
    <property type="entry name" value="HTH_GNTR"/>
    <property type="match status" value="1"/>
</dbReference>
<dbReference type="SMART" id="SM00895">
    <property type="entry name" value="FCD"/>
    <property type="match status" value="1"/>
</dbReference>
<reference evidence="5 6" key="1">
    <citation type="submission" date="2020-02" db="EMBL/GenBank/DDBJ databases">
        <title>Genome sequence of strain CCNWXJ40-4.</title>
        <authorList>
            <person name="Gao J."/>
            <person name="Sun J."/>
        </authorList>
    </citation>
    <scope>NUCLEOTIDE SEQUENCE [LARGE SCALE GENOMIC DNA]</scope>
    <source>
        <strain evidence="5 6">CCNWXJ 40-4</strain>
    </source>
</reference>
<dbReference type="InterPro" id="IPR036390">
    <property type="entry name" value="WH_DNA-bd_sf"/>
</dbReference>
<dbReference type="InterPro" id="IPR011711">
    <property type="entry name" value="GntR_C"/>
</dbReference>
<dbReference type="Proteomes" id="UP001642900">
    <property type="component" value="Unassembled WGS sequence"/>
</dbReference>
<gene>
    <name evidence="5" type="ORF">G6N73_09165</name>
</gene>
<dbReference type="Gene3D" id="1.10.10.10">
    <property type="entry name" value="Winged helix-like DNA-binding domain superfamily/Winged helix DNA-binding domain"/>
    <property type="match status" value="1"/>
</dbReference>
<dbReference type="InterPro" id="IPR036388">
    <property type="entry name" value="WH-like_DNA-bd_sf"/>
</dbReference>
<accession>A0A6G4WB50</accession>
<feature type="domain" description="HTH gntR-type" evidence="4">
    <location>
        <begin position="17"/>
        <end position="85"/>
    </location>
</feature>
<organism evidence="5 6">
    <name type="scientific">Allomesorhizobium camelthorni</name>
    <dbReference type="NCBI Taxonomy" id="475069"/>
    <lineage>
        <taxon>Bacteria</taxon>
        <taxon>Pseudomonadati</taxon>
        <taxon>Pseudomonadota</taxon>
        <taxon>Alphaproteobacteria</taxon>
        <taxon>Hyphomicrobiales</taxon>
        <taxon>Phyllobacteriaceae</taxon>
        <taxon>Allomesorhizobium</taxon>
    </lineage>
</organism>
<keyword evidence="6" id="KW-1185">Reference proteome</keyword>
<dbReference type="Pfam" id="PF07729">
    <property type="entry name" value="FCD"/>
    <property type="match status" value="1"/>
</dbReference>
<dbReference type="SUPFAM" id="SSF48008">
    <property type="entry name" value="GntR ligand-binding domain-like"/>
    <property type="match status" value="1"/>
</dbReference>
<keyword evidence="1" id="KW-0805">Transcription regulation</keyword>
<dbReference type="SUPFAM" id="SSF46785">
    <property type="entry name" value="Winged helix' DNA-binding domain"/>
    <property type="match status" value="1"/>
</dbReference>
<dbReference type="AlphaFoldDB" id="A0A6G4WB50"/>
<keyword evidence="2" id="KW-0238">DNA-binding</keyword>
<dbReference type="NCBIfam" id="NF003011">
    <property type="entry name" value="PRK03837.1"/>
    <property type="match status" value="1"/>
</dbReference>
<name>A0A6G4WB50_9HYPH</name>
<evidence type="ECO:0000313" key="6">
    <source>
        <dbReference type="Proteomes" id="UP001642900"/>
    </source>
</evidence>
<dbReference type="Gene3D" id="1.20.120.530">
    <property type="entry name" value="GntR ligand-binding domain-like"/>
    <property type="match status" value="1"/>
</dbReference>
<evidence type="ECO:0000313" key="5">
    <source>
        <dbReference type="EMBL" id="NGO51347.1"/>
    </source>
</evidence>
<dbReference type="InterPro" id="IPR000524">
    <property type="entry name" value="Tscrpt_reg_HTH_GntR"/>
</dbReference>
<dbReference type="PANTHER" id="PTHR43537:SF53">
    <property type="entry name" value="HTH-TYPE TRANSCRIPTIONAL REPRESSOR NANR"/>
    <property type="match status" value="1"/>
</dbReference>
<keyword evidence="3" id="KW-0804">Transcription</keyword>
<dbReference type="GO" id="GO:0003677">
    <property type="term" value="F:DNA binding"/>
    <property type="evidence" value="ECO:0007669"/>
    <property type="project" value="UniProtKB-KW"/>
</dbReference>
<dbReference type="PRINTS" id="PR00035">
    <property type="entry name" value="HTHGNTR"/>
</dbReference>
<comment type="caution">
    <text evidence="5">The sequence shown here is derived from an EMBL/GenBank/DDBJ whole genome shotgun (WGS) entry which is preliminary data.</text>
</comment>